<name>A0A1R2ASH2_9CILI</name>
<dbReference type="Gene3D" id="1.20.1280.50">
    <property type="match status" value="1"/>
</dbReference>
<keyword evidence="3" id="KW-1185">Reference proteome</keyword>
<dbReference type="AlphaFoldDB" id="A0A1R2ASH2"/>
<feature type="domain" description="F-box" evidence="1">
    <location>
        <begin position="1"/>
        <end position="43"/>
    </location>
</feature>
<organism evidence="2 3">
    <name type="scientific">Stentor coeruleus</name>
    <dbReference type="NCBI Taxonomy" id="5963"/>
    <lineage>
        <taxon>Eukaryota</taxon>
        <taxon>Sar</taxon>
        <taxon>Alveolata</taxon>
        <taxon>Ciliophora</taxon>
        <taxon>Postciliodesmatophora</taxon>
        <taxon>Heterotrichea</taxon>
        <taxon>Heterotrichida</taxon>
        <taxon>Stentoridae</taxon>
        <taxon>Stentor</taxon>
    </lineage>
</organism>
<dbReference type="Pfam" id="PF12937">
    <property type="entry name" value="F-box-like"/>
    <property type="match status" value="1"/>
</dbReference>
<protein>
    <recommendedName>
        <fullName evidence="1">F-box domain-containing protein</fullName>
    </recommendedName>
</protein>
<dbReference type="PROSITE" id="PS50181">
    <property type="entry name" value="FBOX"/>
    <property type="match status" value="1"/>
</dbReference>
<evidence type="ECO:0000259" key="1">
    <source>
        <dbReference type="PROSITE" id="PS50181"/>
    </source>
</evidence>
<dbReference type="OrthoDB" id="2322499at2759"/>
<dbReference type="InterPro" id="IPR001810">
    <property type="entry name" value="F-box_dom"/>
</dbReference>
<dbReference type="InterPro" id="IPR036047">
    <property type="entry name" value="F-box-like_dom_sf"/>
</dbReference>
<dbReference type="SUPFAM" id="SSF81383">
    <property type="entry name" value="F-box domain"/>
    <property type="match status" value="1"/>
</dbReference>
<evidence type="ECO:0000313" key="3">
    <source>
        <dbReference type="Proteomes" id="UP000187209"/>
    </source>
</evidence>
<reference evidence="2 3" key="1">
    <citation type="submission" date="2016-11" db="EMBL/GenBank/DDBJ databases">
        <title>The macronuclear genome of Stentor coeruleus: a giant cell with tiny introns.</title>
        <authorList>
            <person name="Slabodnick M."/>
            <person name="Ruby J.G."/>
            <person name="Reiff S.B."/>
            <person name="Swart E.C."/>
            <person name="Gosai S."/>
            <person name="Prabakaran S."/>
            <person name="Witkowska E."/>
            <person name="Larue G.E."/>
            <person name="Fisher S."/>
            <person name="Freeman R.M."/>
            <person name="Gunawardena J."/>
            <person name="Chu W."/>
            <person name="Stover N.A."/>
            <person name="Gregory B.D."/>
            <person name="Nowacki M."/>
            <person name="Derisi J."/>
            <person name="Roy S.W."/>
            <person name="Marshall W.F."/>
            <person name="Sood P."/>
        </authorList>
    </citation>
    <scope>NUCLEOTIDE SEQUENCE [LARGE SCALE GENOMIC DNA]</scope>
    <source>
        <strain evidence="2">WM001</strain>
    </source>
</reference>
<dbReference type="Proteomes" id="UP000187209">
    <property type="component" value="Unassembled WGS sequence"/>
</dbReference>
<proteinExistence type="predicted"/>
<dbReference type="EMBL" id="MPUH01001513">
    <property type="protein sequence ID" value="OMJ67350.1"/>
    <property type="molecule type" value="Genomic_DNA"/>
</dbReference>
<sequence length="116" mass="14056">MELPDTIWLEVCQYLTPKDLCKLALISKFFYQISSNNYTWQQIIIQRHNRIPKGIKNLKKNYAEINCMATRLISKFQSETLEFEKVLHRERERQREALECRRLQRQILKSLRELEG</sequence>
<gene>
    <name evidence="2" type="ORF">SteCoe_35511</name>
</gene>
<comment type="caution">
    <text evidence="2">The sequence shown here is derived from an EMBL/GenBank/DDBJ whole genome shotgun (WGS) entry which is preliminary data.</text>
</comment>
<accession>A0A1R2ASH2</accession>
<evidence type="ECO:0000313" key="2">
    <source>
        <dbReference type="EMBL" id="OMJ67350.1"/>
    </source>
</evidence>
<dbReference type="SMART" id="SM00256">
    <property type="entry name" value="FBOX"/>
    <property type="match status" value="1"/>
</dbReference>